<sequence length="160" mass="17982">MDIRDLRNCFGKFATGVTVVTWKGDNNQNHGITVNSFTSVSLDPPLVLVSIDKKAKAYERMNEKPFVINILAAGQEAVAWQFAGKEQQGLQIEWEDTECGPLIKGSLATIECSPWKEYEGGDHVLFVGEVQNYHYEEGNSLVFFQGKFLETNSIDNYVKK</sequence>
<dbReference type="PANTHER" id="PTHR30466:SF1">
    <property type="entry name" value="FMN REDUCTASE (NADH) RUTF"/>
    <property type="match status" value="1"/>
</dbReference>
<evidence type="ECO:0000313" key="4">
    <source>
        <dbReference type="Proteomes" id="UP000324269"/>
    </source>
</evidence>
<organism evidence="3 4">
    <name type="scientific">Rossellomorea aquimaris</name>
    <dbReference type="NCBI Taxonomy" id="189382"/>
    <lineage>
        <taxon>Bacteria</taxon>
        <taxon>Bacillati</taxon>
        <taxon>Bacillota</taxon>
        <taxon>Bacilli</taxon>
        <taxon>Bacillales</taxon>
        <taxon>Bacillaceae</taxon>
        <taxon>Rossellomorea</taxon>
    </lineage>
</organism>
<dbReference type="SMART" id="SM00903">
    <property type="entry name" value="Flavin_Reduct"/>
    <property type="match status" value="1"/>
</dbReference>
<dbReference type="Gene3D" id="2.30.110.10">
    <property type="entry name" value="Electron Transport, Fmn-binding Protein, Chain A"/>
    <property type="match status" value="1"/>
</dbReference>
<dbReference type="Pfam" id="PF01613">
    <property type="entry name" value="Flavin_Reduct"/>
    <property type="match status" value="1"/>
</dbReference>
<reference evidence="3 4" key="1">
    <citation type="submission" date="2019-08" db="EMBL/GenBank/DDBJ databases">
        <title>Bacillus genomes from the desert of Cuatro Cienegas, Coahuila.</title>
        <authorList>
            <person name="Olmedo-Alvarez G."/>
        </authorList>
    </citation>
    <scope>NUCLEOTIDE SEQUENCE [LARGE SCALE GENOMIC DNA]</scope>
    <source>
        <strain evidence="3 4">CH87b_3T</strain>
    </source>
</reference>
<dbReference type="InterPro" id="IPR050268">
    <property type="entry name" value="NADH-dep_flavin_reductase"/>
</dbReference>
<dbReference type="PANTHER" id="PTHR30466">
    <property type="entry name" value="FLAVIN REDUCTASE"/>
    <property type="match status" value="1"/>
</dbReference>
<comment type="caution">
    <text evidence="3">The sequence shown here is derived from an EMBL/GenBank/DDBJ whole genome shotgun (WGS) entry which is preliminary data.</text>
</comment>
<dbReference type="RefSeq" id="WP_148968369.1">
    <property type="nucleotide sequence ID" value="NZ_CANLNA010000003.1"/>
</dbReference>
<dbReference type="SUPFAM" id="SSF50475">
    <property type="entry name" value="FMN-binding split barrel"/>
    <property type="match status" value="1"/>
</dbReference>
<evidence type="ECO:0000259" key="2">
    <source>
        <dbReference type="SMART" id="SM00903"/>
    </source>
</evidence>
<dbReference type="InterPro" id="IPR012349">
    <property type="entry name" value="Split_barrel_FMN-bd"/>
</dbReference>
<dbReference type="OrthoDB" id="9792858at2"/>
<evidence type="ECO:0000256" key="1">
    <source>
        <dbReference type="ARBA" id="ARBA00023002"/>
    </source>
</evidence>
<evidence type="ECO:0000313" key="3">
    <source>
        <dbReference type="EMBL" id="TYS85500.1"/>
    </source>
</evidence>
<dbReference type="InterPro" id="IPR002563">
    <property type="entry name" value="Flavin_Rdtase-like_dom"/>
</dbReference>
<dbReference type="AlphaFoldDB" id="A0A5D4UEJ0"/>
<dbReference type="GO" id="GO:0010181">
    <property type="term" value="F:FMN binding"/>
    <property type="evidence" value="ECO:0007669"/>
    <property type="project" value="InterPro"/>
</dbReference>
<name>A0A5D4UEJ0_9BACI</name>
<feature type="domain" description="Flavin reductase like" evidence="2">
    <location>
        <begin position="10"/>
        <end position="150"/>
    </location>
</feature>
<accession>A0A5D4UEJ0</accession>
<dbReference type="Proteomes" id="UP000324269">
    <property type="component" value="Unassembled WGS sequence"/>
</dbReference>
<gene>
    <name evidence="3" type="ORF">FZC85_10985</name>
</gene>
<proteinExistence type="predicted"/>
<protein>
    <submittedName>
        <fullName evidence="3">Flavin reductase family protein</fullName>
    </submittedName>
</protein>
<keyword evidence="1" id="KW-0560">Oxidoreductase</keyword>
<dbReference type="GO" id="GO:0042602">
    <property type="term" value="F:riboflavin reductase (NADPH) activity"/>
    <property type="evidence" value="ECO:0007669"/>
    <property type="project" value="TreeGrafter"/>
</dbReference>
<dbReference type="EMBL" id="VTEZ01000003">
    <property type="protein sequence ID" value="TYS85500.1"/>
    <property type="molecule type" value="Genomic_DNA"/>
</dbReference>